<keyword evidence="2" id="KW-1185">Reference proteome</keyword>
<evidence type="ECO:0000313" key="2">
    <source>
        <dbReference type="Proteomes" id="UP000054324"/>
    </source>
</evidence>
<sequence>MRDSASVRRIAPNIAQWVAEVNKPSHHSKVWSILDGHVLTDSPTFYYDERHSIGDCRPTVRKARIVTNASLPGKHWTGGSLLLELIRSAYPVTIPGFELHTSDV</sequence>
<proteinExistence type="predicted"/>
<dbReference type="GeneID" id="20316219"/>
<name>A0A075AIK6_OPIVI</name>
<reference evidence="1 2" key="1">
    <citation type="submission" date="2013-11" db="EMBL/GenBank/DDBJ databases">
        <title>Opisthorchis viverrini - life in the bile duct.</title>
        <authorList>
            <person name="Young N.D."/>
            <person name="Nagarajan N."/>
            <person name="Lin S.J."/>
            <person name="Korhonen P.K."/>
            <person name="Jex A.R."/>
            <person name="Hall R.S."/>
            <person name="Safavi-Hemami H."/>
            <person name="Kaewkong W."/>
            <person name="Bertrand D."/>
            <person name="Gao S."/>
            <person name="Seet Q."/>
            <person name="Wongkham S."/>
            <person name="Teh B.T."/>
            <person name="Wongkham C."/>
            <person name="Intapan P.M."/>
            <person name="Maleewong W."/>
            <person name="Yang X."/>
            <person name="Hu M."/>
            <person name="Wang Z."/>
            <person name="Hofmann A."/>
            <person name="Sternberg P.W."/>
            <person name="Tan P."/>
            <person name="Wang J."/>
            <person name="Gasser R.B."/>
        </authorList>
    </citation>
    <scope>NUCLEOTIDE SEQUENCE [LARGE SCALE GENOMIC DNA]</scope>
</reference>
<evidence type="ECO:0000313" key="1">
    <source>
        <dbReference type="EMBL" id="KER31799.1"/>
    </source>
</evidence>
<dbReference type="KEGG" id="ovi:T265_02031"/>
<dbReference type="Proteomes" id="UP000054324">
    <property type="component" value="Unassembled WGS sequence"/>
</dbReference>
<dbReference type="CTD" id="20316219"/>
<protein>
    <submittedName>
        <fullName evidence="1">Uncharacterized protein</fullName>
    </submittedName>
</protein>
<organism evidence="1 2">
    <name type="scientific">Opisthorchis viverrini</name>
    <name type="common">Southeast Asian liver fluke</name>
    <dbReference type="NCBI Taxonomy" id="6198"/>
    <lineage>
        <taxon>Eukaryota</taxon>
        <taxon>Metazoa</taxon>
        <taxon>Spiralia</taxon>
        <taxon>Lophotrochozoa</taxon>
        <taxon>Platyhelminthes</taxon>
        <taxon>Trematoda</taxon>
        <taxon>Digenea</taxon>
        <taxon>Opisthorchiida</taxon>
        <taxon>Opisthorchiata</taxon>
        <taxon>Opisthorchiidae</taxon>
        <taxon>Opisthorchis</taxon>
    </lineage>
</organism>
<accession>A0A075AIK6</accession>
<gene>
    <name evidence="1" type="ORF">T265_02031</name>
</gene>
<dbReference type="EMBL" id="KL596641">
    <property type="protein sequence ID" value="KER31799.1"/>
    <property type="molecule type" value="Genomic_DNA"/>
</dbReference>
<dbReference type="AlphaFoldDB" id="A0A075AIK6"/>
<dbReference type="RefSeq" id="XP_009164443.1">
    <property type="nucleotide sequence ID" value="XM_009166179.1"/>
</dbReference>